<feature type="compositionally biased region" description="Basic and acidic residues" evidence="1">
    <location>
        <begin position="889"/>
        <end position="900"/>
    </location>
</feature>
<dbReference type="AlphaFoldDB" id="A0A2C6LE88"/>
<protein>
    <submittedName>
        <fullName evidence="2">Uncharacterized protein</fullName>
    </submittedName>
</protein>
<feature type="compositionally biased region" description="Basic and acidic residues" evidence="1">
    <location>
        <begin position="507"/>
        <end position="521"/>
    </location>
</feature>
<accession>A0A2C6LE88</accession>
<dbReference type="RefSeq" id="XP_067926887.1">
    <property type="nucleotide sequence ID" value="XM_068061132.1"/>
</dbReference>
<proteinExistence type="predicted"/>
<feature type="compositionally biased region" description="Low complexity" evidence="1">
    <location>
        <begin position="263"/>
        <end position="275"/>
    </location>
</feature>
<dbReference type="GeneID" id="94424343"/>
<feature type="compositionally biased region" description="Basic and acidic residues" evidence="1">
    <location>
        <begin position="461"/>
        <end position="497"/>
    </location>
</feature>
<feature type="compositionally biased region" description="Low complexity" evidence="1">
    <location>
        <begin position="109"/>
        <end position="152"/>
    </location>
</feature>
<feature type="compositionally biased region" description="Low complexity" evidence="1">
    <location>
        <begin position="70"/>
        <end position="92"/>
    </location>
</feature>
<feature type="compositionally biased region" description="Basic and acidic residues" evidence="1">
    <location>
        <begin position="703"/>
        <end position="717"/>
    </location>
</feature>
<feature type="compositionally biased region" description="Low complexity" evidence="1">
    <location>
        <begin position="769"/>
        <end position="782"/>
    </location>
</feature>
<feature type="compositionally biased region" description="Basic and acidic residues" evidence="1">
    <location>
        <begin position="725"/>
        <end position="739"/>
    </location>
</feature>
<evidence type="ECO:0000313" key="2">
    <source>
        <dbReference type="EMBL" id="PHJ25215.1"/>
    </source>
</evidence>
<feature type="compositionally biased region" description="Basic and acidic residues" evidence="1">
    <location>
        <begin position="576"/>
        <end position="588"/>
    </location>
</feature>
<feature type="region of interest" description="Disordered" evidence="1">
    <location>
        <begin position="1"/>
        <end position="54"/>
    </location>
</feature>
<feature type="compositionally biased region" description="Basic and acidic residues" evidence="1">
    <location>
        <begin position="822"/>
        <end position="832"/>
    </location>
</feature>
<feature type="compositionally biased region" description="Basic and acidic residues" evidence="1">
    <location>
        <begin position="1"/>
        <end position="10"/>
    </location>
</feature>
<feature type="compositionally biased region" description="Pro residues" evidence="1">
    <location>
        <begin position="971"/>
        <end position="980"/>
    </location>
</feature>
<feature type="compositionally biased region" description="Polar residues" evidence="1">
    <location>
        <begin position="982"/>
        <end position="992"/>
    </location>
</feature>
<feature type="non-terminal residue" evidence="2">
    <location>
        <position position="992"/>
    </location>
</feature>
<feature type="region of interest" description="Disordered" evidence="1">
    <location>
        <begin position="567"/>
        <end position="992"/>
    </location>
</feature>
<feature type="region of interest" description="Disordered" evidence="1">
    <location>
        <begin position="319"/>
        <end position="338"/>
    </location>
</feature>
<dbReference type="Proteomes" id="UP000221165">
    <property type="component" value="Unassembled WGS sequence"/>
</dbReference>
<feature type="compositionally biased region" description="Basic and acidic residues" evidence="1">
    <location>
        <begin position="661"/>
        <end position="678"/>
    </location>
</feature>
<feature type="compositionally biased region" description="Low complexity" evidence="1">
    <location>
        <begin position="836"/>
        <end position="850"/>
    </location>
</feature>
<sequence>MLENSYDRYPPRSLPSSSSSSVPPPGYSAQHEARLSSLSRAVGPPPPPPASHLYLIPAPVLTHSSFHCQRPSSSSSPLRHLSSTASSSLSTHPPAPSSSQSLHSHPTVLLLPPSCPSSSLPLPSSSSAPPIPAGSLRLSRSLSSFSQLSGGRPRSYHSSDGASIVFLEREEGERPRYRESFPPEHHSSGRTEGGGVGHPSLGRVGGEGHIPQHSYRSERETEDDGDDDVMFSSGRSSRDTHYAGGSQDGRDPSVAYRSLSRDSSSYHPSHEASSSTHQYRPFSHSLQPLPPSSLSRGSDPSYSSSRSYYEDSSHIELAAYSSNPSQEGISSSSLGRGEIGGVASHSHAWSLPPHRSTGLAPPSASAGSSYYPNPSFSSSSSSVYSPGSLVSVTLPPQGRQHVEDEGQSGRSFLAPFPPPPLVDLCSPISSSSFQQDQPHPPGPAIFHRGATASSSSSSLSVDRRGIGRVSSDSHEYFISRDQGGRAGEETRRNDRLPGHHIGRTTHRGGEEGRGRRDGEGRGEEEEEDEGRVSICSSVSHMSLNEGSRAREVFSSCDDLGRSERFPCLGRDGSWGGRREREGRREARRQVVQIGEGGERKQREEEDGELPCSHSSPLSTRRVVTYDGVSSSPPPYSRHPVSGDIVWKKTVSASPQEAVPSTKDDFHRLHTTEVPKGGREISFCLSLGGPTRHPLRSSSSSPAGREKERMTSSSRKDLPTSPSIDEGNKTERHEKKEESRLSSSSHHQRQKSQTLEAFGVPSSVQKDSTLKGSSPSGSASLASQTPLQLSKGSGGRPSPLALSPNISSCRDVDVSTGVSVGGAERHEGKKGDQQEGSSQSVLSLQPPLVSPTSELPPSQASSLRSSLVAPSLAEDGKEARSSEKGATPLETREGGAEEGRGESLVCSSFTAFPSQTTRLSRSDTSLFETSSSRPTAPQAASSSSRPSAPAPSSSICSPPAVLATRPADTPTSCPPATPVSRPPATTASRPPGT</sequence>
<comment type="caution">
    <text evidence="2">The sequence shown here is derived from an EMBL/GenBank/DDBJ whole genome shotgun (WGS) entry which is preliminary data.</text>
</comment>
<feature type="compositionally biased region" description="Polar residues" evidence="1">
    <location>
        <begin position="851"/>
        <end position="864"/>
    </location>
</feature>
<feature type="compositionally biased region" description="Basic and acidic residues" evidence="1">
    <location>
        <begin position="873"/>
        <end position="882"/>
    </location>
</feature>
<feature type="compositionally biased region" description="Polar residues" evidence="1">
    <location>
        <begin position="320"/>
        <end position="334"/>
    </location>
</feature>
<organism evidence="2 3">
    <name type="scientific">Cystoisospora suis</name>
    <dbReference type="NCBI Taxonomy" id="483139"/>
    <lineage>
        <taxon>Eukaryota</taxon>
        <taxon>Sar</taxon>
        <taxon>Alveolata</taxon>
        <taxon>Apicomplexa</taxon>
        <taxon>Conoidasida</taxon>
        <taxon>Coccidia</taxon>
        <taxon>Eucoccidiorida</taxon>
        <taxon>Eimeriorina</taxon>
        <taxon>Sarcocystidae</taxon>
        <taxon>Cystoisospora</taxon>
    </lineage>
</organism>
<feature type="compositionally biased region" description="Polar residues" evidence="1">
    <location>
        <begin position="904"/>
        <end position="928"/>
    </location>
</feature>
<feature type="compositionally biased region" description="Low complexity" evidence="1">
    <location>
        <begin position="360"/>
        <end position="392"/>
    </location>
</feature>
<evidence type="ECO:0000256" key="1">
    <source>
        <dbReference type="SAM" id="MobiDB-lite"/>
    </source>
</evidence>
<dbReference type="EMBL" id="MIGC01000366">
    <property type="protein sequence ID" value="PHJ25215.1"/>
    <property type="molecule type" value="Genomic_DNA"/>
</dbReference>
<dbReference type="VEuPathDB" id="ToxoDB:CSUI_000925"/>
<feature type="compositionally biased region" description="Low complexity" evidence="1">
    <location>
        <begin position="283"/>
        <end position="307"/>
    </location>
</feature>
<feature type="compositionally biased region" description="Acidic residues" evidence="1">
    <location>
        <begin position="220"/>
        <end position="229"/>
    </location>
</feature>
<name>A0A2C6LE88_9APIC</name>
<gene>
    <name evidence="2" type="ORF">CSUI_000925</name>
</gene>
<feature type="region of interest" description="Disordered" evidence="1">
    <location>
        <begin position="66"/>
        <end position="309"/>
    </location>
</feature>
<keyword evidence="3" id="KW-1185">Reference proteome</keyword>
<feature type="compositionally biased region" description="Basic and acidic residues" evidence="1">
    <location>
        <begin position="167"/>
        <end position="189"/>
    </location>
</feature>
<feature type="compositionally biased region" description="Polar residues" evidence="1">
    <location>
        <begin position="427"/>
        <end position="437"/>
    </location>
</feature>
<feature type="region of interest" description="Disordered" evidence="1">
    <location>
        <begin position="343"/>
        <end position="538"/>
    </location>
</feature>
<feature type="compositionally biased region" description="Gly residues" evidence="1">
    <location>
        <begin position="191"/>
        <end position="208"/>
    </location>
</feature>
<reference evidence="2 3" key="1">
    <citation type="journal article" date="2017" name="Int. J. Parasitol.">
        <title>The genome of the protozoan parasite Cystoisospora suis and a reverse vaccinology approach to identify vaccine candidates.</title>
        <authorList>
            <person name="Palmieri N."/>
            <person name="Shrestha A."/>
            <person name="Ruttkowski B."/>
            <person name="Beck T."/>
            <person name="Vogl C."/>
            <person name="Tomley F."/>
            <person name="Blake D.P."/>
            <person name="Joachim A."/>
        </authorList>
    </citation>
    <scope>NUCLEOTIDE SEQUENCE [LARGE SCALE GENOMIC DNA]</scope>
    <source>
        <strain evidence="2 3">Wien I</strain>
    </source>
</reference>
<feature type="compositionally biased region" description="Low complexity" evidence="1">
    <location>
        <begin position="929"/>
        <end position="959"/>
    </location>
</feature>
<evidence type="ECO:0000313" key="3">
    <source>
        <dbReference type="Proteomes" id="UP000221165"/>
    </source>
</evidence>